<reference evidence="3" key="2">
    <citation type="journal article" date="2021" name="Sci. Data">
        <title>Chromosome-scale genome sequencing, assembly and annotation of six genomes from subfamily Leishmaniinae.</title>
        <authorList>
            <person name="Almutairi H."/>
            <person name="Urbaniak M.D."/>
            <person name="Bates M.D."/>
            <person name="Jariyapan N."/>
            <person name="Kwakye-Nuako G."/>
            <person name="Thomaz Soccol V."/>
            <person name="Al-Salem W.S."/>
            <person name="Dillon R.J."/>
            <person name="Bates P.A."/>
            <person name="Gatherer D."/>
        </authorList>
    </citation>
    <scope>NUCLEOTIDE SEQUENCE [LARGE SCALE GENOMIC DNA]</scope>
</reference>
<feature type="compositionally biased region" description="Basic and acidic residues" evidence="1">
    <location>
        <begin position="1254"/>
        <end position="1272"/>
    </location>
</feature>
<feature type="compositionally biased region" description="Low complexity" evidence="1">
    <location>
        <begin position="1123"/>
        <end position="1136"/>
    </location>
</feature>
<feature type="compositionally biased region" description="Low complexity" evidence="1">
    <location>
        <begin position="1273"/>
        <end position="1290"/>
    </location>
</feature>
<feature type="compositionally biased region" description="Basic and acidic residues" evidence="1">
    <location>
        <begin position="1098"/>
        <end position="1110"/>
    </location>
</feature>
<keyword evidence="3" id="KW-1185">Reference proteome</keyword>
<name>A0A836GP90_9TRYP</name>
<gene>
    <name evidence="2" type="ORF">LSCM4_02628</name>
</gene>
<dbReference type="RefSeq" id="XP_067060207.1">
    <property type="nucleotide sequence ID" value="XM_067204655.1"/>
</dbReference>
<protein>
    <submittedName>
        <fullName evidence="2">Uncharacterized protein</fullName>
    </submittedName>
</protein>
<evidence type="ECO:0000256" key="1">
    <source>
        <dbReference type="SAM" id="MobiDB-lite"/>
    </source>
</evidence>
<feature type="compositionally biased region" description="Basic and acidic residues" evidence="1">
    <location>
        <begin position="1222"/>
        <end position="1240"/>
    </location>
</feature>
<dbReference type="Proteomes" id="UP000674143">
    <property type="component" value="Unassembled WGS sequence"/>
</dbReference>
<feature type="compositionally biased region" description="Basic and acidic residues" evidence="1">
    <location>
        <begin position="1190"/>
        <end position="1208"/>
    </location>
</feature>
<dbReference type="PANTHER" id="PTHR35615">
    <property type="entry name" value="PRESENT IN THE OUTER MITOCHONDRIAL MEMBRANE PROTEOME 22-RELATED"/>
    <property type="match status" value="1"/>
</dbReference>
<dbReference type="EMBL" id="JAFHLR010000033">
    <property type="protein sequence ID" value="KAG5469230.1"/>
    <property type="molecule type" value="Genomic_DNA"/>
</dbReference>
<proteinExistence type="predicted"/>
<evidence type="ECO:0000313" key="2">
    <source>
        <dbReference type="EMBL" id="KAG5469230.1"/>
    </source>
</evidence>
<feature type="compositionally biased region" description="Basic and acidic residues" evidence="1">
    <location>
        <begin position="1161"/>
        <end position="1176"/>
    </location>
</feature>
<sequence length="1304" mass="136407">MQQVSSTPSNNPAPAVIPAMAAGASVTAQGATTPFQLQQQGVSMAQGQQADQIPSDMLAGYLPANPWGPQSGERANYDANVNKATYAKRVRQGEELNSAPPDGVQRAEKPVLAAADPQRVNNNLPVDSPVLPRAMGEQSRCTFNIDRGSFAHDAYRNDFFHGGSFHCGMPGSMMMGRMGSMFGMGGPAGCMYGMGSMYGMNVSRPASLFGSVYGSHYGVAPMGSMYGMGGPMSRMGSMYSMGMPMRSVMGSIGVLGGPMGSMYSMHRGSHFGPNGFGSAYSGNFQNNMGDSQYNGTSNYGVLGVGCGYQPQSGNGLTGVNGEGKATGPNGVAAADAFSPSPLGQPAALCSEAASAAAPPQVAAEANQSRGAAPPAAKPVSGTEGKSSERRNGVACLLVMSAAANPSAPVLLASDPPTAMAAEEVLRTGPNAQATAIEIKRHPHCRGMYSSLTAGHNTALLLATDGTTESRSMATEVVRQVLAEALSETAKAAASHGELGYYDARVSACALRSATEAIDCVEGGAIKNLEIGSHPVFGPAFINAGTVTVRNLATQMPQVDAAIAAACGSSDAKVVVVEAVVKQTRPSQKGDSPTDVLLSSVLFLISNAATATQSFFEAFRNDANVLPALVKGCIGGACRTVAVLCLPSCVDPSTSTEAMASFKAMRNTSNLAPRSGNLARFITFAAGENDRLRKKPDVDAAVLDKVDAMLADGRCMLRDPRNTVPVAYPNSSQRTLSRALNTPQLSSRDINAHATEKGRDASNPIRVAVVASPQAGNKLPPTFSVGADGKSIVDSASGIMASALELVTRAPEDWRSTTYAQVSEVQTLFENGNNTAIVGTVSPNEVNILNKQPLWLAYKRMVSSLLSVATQKYKFAEVSLSVTLVGGNDVLADLLVGMDSVTPAAQTPQKLFVAYSPLFGPTVYKATIIKQPTPLQLESTINSALYHVPAILKQHPNKKTVIVASAVMKGVTATDVYTSSMLAASAMDPTVFIDILDKKPDVPHELFEYAFGGPCCTLFLADIIQGDTNVGKVVELMSRLNATQNRSVRTCSVKKFIAFAEESLKKADAKAKAAKSEAEKEMILRSKKSMEVFHAEYKTLIEDPEHHDPKTYRRSGGGTGSSGSGAAAAHSTTPSASKTRSRATPSTGGIPAGKCMSLADGDTGRGSERTKKADADSKSSGSRRSSGHRKASADGERRPHSRSKADADAKSSGSRRSSGHRKTSADGERRPHSRSKADADAKSSGSRRSSGHRKASADGERRSHSRSKADADAKSSGSRRSSGSKLSTSSSSHRHHQRLPKDTRK</sequence>
<reference evidence="3" key="1">
    <citation type="journal article" date="2021" name="Microbiol. Resour. Announc.">
        <title>LGAAP: Leishmaniinae Genome Assembly and Annotation Pipeline.</title>
        <authorList>
            <person name="Almutairi H."/>
            <person name="Urbaniak M.D."/>
            <person name="Bates M.D."/>
            <person name="Jariyapan N."/>
            <person name="Kwakye-Nuako G."/>
            <person name="Thomaz-Soccol V."/>
            <person name="Al-Salem W.S."/>
            <person name="Dillon R.J."/>
            <person name="Bates P.A."/>
            <person name="Gatherer D."/>
        </authorList>
    </citation>
    <scope>NUCLEOTIDE SEQUENCE [LARGE SCALE GENOMIC DNA]</scope>
</reference>
<comment type="caution">
    <text evidence="2">The sequence shown here is derived from an EMBL/GenBank/DDBJ whole genome shotgun (WGS) entry which is preliminary data.</text>
</comment>
<feature type="region of interest" description="Disordered" evidence="1">
    <location>
        <begin position="1098"/>
        <end position="1304"/>
    </location>
</feature>
<accession>A0A836GP90</accession>
<dbReference type="GeneID" id="92358589"/>
<feature type="region of interest" description="Disordered" evidence="1">
    <location>
        <begin position="360"/>
        <end position="388"/>
    </location>
</feature>
<dbReference type="PANTHER" id="PTHR35615:SF7">
    <property type="entry name" value="PRESENT IN THE OUTER MITOCHONDRIAL MEMBRANE PROTEOME 22"/>
    <property type="match status" value="1"/>
</dbReference>
<organism evidence="2 3">
    <name type="scientific">Leishmania orientalis</name>
    <dbReference type="NCBI Taxonomy" id="2249476"/>
    <lineage>
        <taxon>Eukaryota</taxon>
        <taxon>Discoba</taxon>
        <taxon>Euglenozoa</taxon>
        <taxon>Kinetoplastea</taxon>
        <taxon>Metakinetoplastina</taxon>
        <taxon>Trypanosomatida</taxon>
        <taxon>Trypanosomatidae</taxon>
        <taxon>Leishmaniinae</taxon>
        <taxon>Leishmania</taxon>
    </lineage>
</organism>
<evidence type="ECO:0000313" key="3">
    <source>
        <dbReference type="Proteomes" id="UP000674143"/>
    </source>
</evidence>
<dbReference type="KEGG" id="loi:92358589"/>